<accession>A0ABV3SBD5</accession>
<keyword evidence="4 10" id="KW-0812">Transmembrane</keyword>
<evidence type="ECO:0000313" key="11">
    <source>
        <dbReference type="EMBL" id="MEX0387037.1"/>
    </source>
</evidence>
<comment type="subcellular location">
    <subcellularLocation>
        <location evidence="10">Cell membrane</location>
        <topology evidence="10">Multi-pass membrane protein</topology>
    </subcellularLocation>
</comment>
<evidence type="ECO:0000256" key="3">
    <source>
        <dbReference type="ARBA" id="ARBA00022679"/>
    </source>
</evidence>
<proteinExistence type="inferred from homology"/>
<comment type="similarity">
    <text evidence="10">Belongs to the PlsY family.</text>
</comment>
<evidence type="ECO:0000313" key="12">
    <source>
        <dbReference type="Proteomes" id="UP001556653"/>
    </source>
</evidence>
<dbReference type="Proteomes" id="UP001556653">
    <property type="component" value="Unassembled WGS sequence"/>
</dbReference>
<dbReference type="PANTHER" id="PTHR30309">
    <property type="entry name" value="INNER MEMBRANE PROTEIN YGIH"/>
    <property type="match status" value="1"/>
</dbReference>
<dbReference type="GO" id="GO:0004366">
    <property type="term" value="F:glycerol-3-phosphate O-acyltransferase activity"/>
    <property type="evidence" value="ECO:0007669"/>
    <property type="project" value="UniProtKB-EC"/>
</dbReference>
<name>A0ABV3SBD5_9GAMM</name>
<keyword evidence="7 10" id="KW-0472">Membrane</keyword>
<dbReference type="Pfam" id="PF02660">
    <property type="entry name" value="G3P_acyltransf"/>
    <property type="match status" value="1"/>
</dbReference>
<feature type="transmembrane region" description="Helical" evidence="10">
    <location>
        <begin position="112"/>
        <end position="134"/>
    </location>
</feature>
<feature type="transmembrane region" description="Helical" evidence="10">
    <location>
        <begin position="79"/>
        <end position="100"/>
    </location>
</feature>
<evidence type="ECO:0000256" key="6">
    <source>
        <dbReference type="ARBA" id="ARBA00023098"/>
    </source>
</evidence>
<keyword evidence="5 10" id="KW-1133">Transmembrane helix</keyword>
<evidence type="ECO:0000256" key="7">
    <source>
        <dbReference type="ARBA" id="ARBA00023136"/>
    </source>
</evidence>
<keyword evidence="6 10" id="KW-0443">Lipid metabolism</keyword>
<dbReference type="RefSeq" id="WP_367967863.1">
    <property type="nucleotide sequence ID" value="NZ_JBAKFJ010000001.1"/>
</dbReference>
<comment type="subunit">
    <text evidence="10">Probably interacts with PlsX.</text>
</comment>
<dbReference type="InterPro" id="IPR003811">
    <property type="entry name" value="G3P_acylTferase_PlsY"/>
</dbReference>
<dbReference type="EC" id="2.3.1.275" evidence="10"/>
<evidence type="ECO:0000256" key="5">
    <source>
        <dbReference type="ARBA" id="ARBA00022989"/>
    </source>
</evidence>
<evidence type="ECO:0000256" key="4">
    <source>
        <dbReference type="ARBA" id="ARBA00022692"/>
    </source>
</evidence>
<keyword evidence="12" id="KW-1185">Reference proteome</keyword>
<evidence type="ECO:0000256" key="9">
    <source>
        <dbReference type="ARBA" id="ARBA00023264"/>
    </source>
</evidence>
<evidence type="ECO:0000256" key="8">
    <source>
        <dbReference type="ARBA" id="ARBA00023209"/>
    </source>
</evidence>
<protein>
    <recommendedName>
        <fullName evidence="10">Glycerol-3-phosphate acyltransferase</fullName>
    </recommendedName>
    <alternativeName>
        <fullName evidence="10">Acyl-PO4 G3P acyltransferase</fullName>
    </alternativeName>
    <alternativeName>
        <fullName evidence="10">Acyl-phosphate--glycerol-3-phosphate acyltransferase</fullName>
    </alternativeName>
    <alternativeName>
        <fullName evidence="10">G3P acyltransferase</fullName>
        <shortName evidence="10">GPAT</shortName>
        <ecNumber evidence="10">2.3.1.275</ecNumber>
    </alternativeName>
    <alternativeName>
        <fullName evidence="10">Lysophosphatidic acid synthase</fullName>
        <shortName evidence="10">LPA synthase</shortName>
    </alternativeName>
</protein>
<keyword evidence="9 10" id="KW-1208">Phospholipid metabolism</keyword>
<keyword evidence="2 10" id="KW-0444">Lipid biosynthesis</keyword>
<gene>
    <name evidence="10 11" type="primary">plsY</name>
    <name evidence="11" type="ORF">V6X64_08545</name>
</gene>
<dbReference type="HAMAP" id="MF_01043">
    <property type="entry name" value="PlsY"/>
    <property type="match status" value="1"/>
</dbReference>
<sequence length="195" mass="20089">MTGALMVLIGYLAGSLSTGIIVARLMGLGDPREDGSGNPGATNLLRLGGRSAAAATLLGDALKGVVPVLAGHALGLSDAMLALIGLAAFLGHLYPVFFGFRGGKGIATGLGVLMAWSWLVGLGVMLSWLVVAALMRMSSLAALISFALAPLYALLITGSRSLAAAAAVMALLTTWRHRSNIRRIARGEEPRIGRR</sequence>
<comment type="catalytic activity">
    <reaction evidence="10">
        <text>an acyl phosphate + sn-glycerol 3-phosphate = a 1-acyl-sn-glycero-3-phosphate + phosphate</text>
        <dbReference type="Rhea" id="RHEA:34075"/>
        <dbReference type="ChEBI" id="CHEBI:43474"/>
        <dbReference type="ChEBI" id="CHEBI:57597"/>
        <dbReference type="ChEBI" id="CHEBI:57970"/>
        <dbReference type="ChEBI" id="CHEBI:59918"/>
        <dbReference type="EC" id="2.3.1.275"/>
    </reaction>
</comment>
<evidence type="ECO:0000256" key="2">
    <source>
        <dbReference type="ARBA" id="ARBA00022516"/>
    </source>
</evidence>
<comment type="caution">
    <text evidence="11">The sequence shown here is derived from an EMBL/GenBank/DDBJ whole genome shotgun (WGS) entry which is preliminary data.</text>
</comment>
<evidence type="ECO:0000256" key="1">
    <source>
        <dbReference type="ARBA" id="ARBA00022475"/>
    </source>
</evidence>
<keyword evidence="8 10" id="KW-0594">Phospholipid biosynthesis</keyword>
<organism evidence="11 12">
    <name type="scientific">Spiribacter onubensis</name>
    <dbReference type="NCBI Taxonomy" id="3122420"/>
    <lineage>
        <taxon>Bacteria</taxon>
        <taxon>Pseudomonadati</taxon>
        <taxon>Pseudomonadota</taxon>
        <taxon>Gammaproteobacteria</taxon>
        <taxon>Chromatiales</taxon>
        <taxon>Ectothiorhodospiraceae</taxon>
        <taxon>Spiribacter</taxon>
    </lineage>
</organism>
<keyword evidence="3 10" id="KW-0808">Transferase</keyword>
<comment type="caution">
    <text evidence="10">Lacks conserved residue(s) required for the propagation of feature annotation.</text>
</comment>
<feature type="transmembrane region" description="Helical" evidence="10">
    <location>
        <begin position="140"/>
        <end position="173"/>
    </location>
</feature>
<dbReference type="EMBL" id="JBAKFJ010000001">
    <property type="protein sequence ID" value="MEX0387037.1"/>
    <property type="molecule type" value="Genomic_DNA"/>
</dbReference>
<keyword evidence="11" id="KW-0012">Acyltransferase</keyword>
<dbReference type="PANTHER" id="PTHR30309:SF0">
    <property type="entry name" value="GLYCEROL-3-PHOSPHATE ACYLTRANSFERASE-RELATED"/>
    <property type="match status" value="1"/>
</dbReference>
<comment type="function">
    <text evidence="10">Catalyzes the transfer of an acyl group from acyl-phosphate (acyl-PO(4)) to glycerol-3-phosphate (G3P) to form lysophosphatidic acid (LPA). This enzyme utilizes acyl-phosphate as fatty acyl donor, but not acyl-CoA or acyl-ACP.</text>
</comment>
<dbReference type="SMART" id="SM01207">
    <property type="entry name" value="G3P_acyltransf"/>
    <property type="match status" value="1"/>
</dbReference>
<evidence type="ECO:0000256" key="10">
    <source>
        <dbReference type="HAMAP-Rule" id="MF_01043"/>
    </source>
</evidence>
<keyword evidence="1 10" id="KW-1003">Cell membrane</keyword>
<reference evidence="11 12" key="1">
    <citation type="submission" date="2024-02" db="EMBL/GenBank/DDBJ databases">
        <title>New especies of Spiribacter isolated from saline water.</title>
        <authorList>
            <person name="Leon M.J."/>
            <person name="De La Haba R."/>
            <person name="Sanchez-Porro C."/>
            <person name="Ventosa A."/>
        </authorList>
    </citation>
    <scope>NUCLEOTIDE SEQUENCE [LARGE SCALE GENOMIC DNA]</scope>
    <source>
        <strain evidence="12">ag22IC4-227</strain>
    </source>
</reference>
<dbReference type="NCBIfam" id="TIGR00023">
    <property type="entry name" value="glycerol-3-phosphate 1-O-acyltransferase PlsY"/>
    <property type="match status" value="1"/>
</dbReference>
<comment type="pathway">
    <text evidence="10">Lipid metabolism; phospholipid metabolism.</text>
</comment>